<dbReference type="Gene3D" id="3.90.850.10">
    <property type="entry name" value="Fumarylacetoacetase-like, C-terminal domain"/>
    <property type="match status" value="1"/>
</dbReference>
<accession>A0A5B9W0D6</accession>
<evidence type="ECO:0000259" key="3">
    <source>
        <dbReference type="Pfam" id="PF01557"/>
    </source>
</evidence>
<dbReference type="EMBL" id="CP042997">
    <property type="protein sequence ID" value="QEH33709.1"/>
    <property type="molecule type" value="Genomic_DNA"/>
</dbReference>
<dbReference type="SUPFAM" id="SSF56529">
    <property type="entry name" value="FAH"/>
    <property type="match status" value="1"/>
</dbReference>
<keyword evidence="5" id="KW-0456">Lyase</keyword>
<reference evidence="5 6" key="1">
    <citation type="submission" date="2019-08" db="EMBL/GenBank/DDBJ databases">
        <title>Deep-cultivation of Planctomycetes and their phenomic and genomic characterization uncovers novel biology.</title>
        <authorList>
            <person name="Wiegand S."/>
            <person name="Jogler M."/>
            <person name="Boedeker C."/>
            <person name="Pinto D."/>
            <person name="Vollmers J."/>
            <person name="Rivas-Marin E."/>
            <person name="Kohn T."/>
            <person name="Peeters S.H."/>
            <person name="Heuer A."/>
            <person name="Rast P."/>
            <person name="Oberbeckmann S."/>
            <person name="Bunk B."/>
            <person name="Jeske O."/>
            <person name="Meyerdierks A."/>
            <person name="Storesund J.E."/>
            <person name="Kallscheuer N."/>
            <person name="Luecker S."/>
            <person name="Lage O.M."/>
            <person name="Pohl T."/>
            <person name="Merkel B.J."/>
            <person name="Hornburger P."/>
            <person name="Mueller R.-W."/>
            <person name="Bruemmer F."/>
            <person name="Labrenz M."/>
            <person name="Spormann A.M."/>
            <person name="Op den Camp H."/>
            <person name="Overmann J."/>
            <person name="Amann R."/>
            <person name="Jetten M.S.M."/>
            <person name="Mascher T."/>
            <person name="Medema M.H."/>
            <person name="Devos D.P."/>
            <person name="Kaster A.-K."/>
            <person name="Ovreas L."/>
            <person name="Rohde M."/>
            <person name="Galperin M.Y."/>
            <person name="Jogler C."/>
        </authorList>
    </citation>
    <scope>NUCLEOTIDE SEQUENCE [LARGE SCALE GENOMIC DNA]</scope>
    <source>
        <strain evidence="5 6">OJF2</strain>
    </source>
</reference>
<evidence type="ECO:0000256" key="1">
    <source>
        <dbReference type="ARBA" id="ARBA00010211"/>
    </source>
</evidence>
<dbReference type="Pfam" id="PF01557">
    <property type="entry name" value="FAA_hydrolase"/>
    <property type="match status" value="1"/>
</dbReference>
<organism evidence="5 6">
    <name type="scientific">Aquisphaera giovannonii</name>
    <dbReference type="NCBI Taxonomy" id="406548"/>
    <lineage>
        <taxon>Bacteria</taxon>
        <taxon>Pseudomonadati</taxon>
        <taxon>Planctomycetota</taxon>
        <taxon>Planctomycetia</taxon>
        <taxon>Isosphaerales</taxon>
        <taxon>Isosphaeraceae</taxon>
        <taxon>Aquisphaera</taxon>
    </lineage>
</organism>
<dbReference type="InterPro" id="IPR018833">
    <property type="entry name" value="Rv2993c-like_N"/>
</dbReference>
<dbReference type="KEGG" id="agv:OJF2_22150"/>
<feature type="domain" description="Fumarylacetoacetase-like C-terminal" evidence="3">
    <location>
        <begin position="105"/>
        <end position="280"/>
    </location>
</feature>
<gene>
    <name evidence="5" type="ORF">OJF2_22150</name>
</gene>
<dbReference type="Pfam" id="PF10370">
    <property type="entry name" value="Rv2993c-like_N"/>
    <property type="match status" value="1"/>
</dbReference>
<dbReference type="EC" id="4.3.2.3" evidence="5"/>
<comment type="similarity">
    <text evidence="1">Belongs to the FAH family.</text>
</comment>
<dbReference type="InterPro" id="IPR011234">
    <property type="entry name" value="Fumarylacetoacetase-like_C"/>
</dbReference>
<protein>
    <submittedName>
        <fullName evidence="5">Ureidoglycolate lyase</fullName>
        <ecNumber evidence="5">4.3.2.3</ecNumber>
    </submittedName>
</protein>
<keyword evidence="2" id="KW-0479">Metal-binding</keyword>
<evidence type="ECO:0000256" key="2">
    <source>
        <dbReference type="ARBA" id="ARBA00022723"/>
    </source>
</evidence>
<dbReference type="InterPro" id="IPR036663">
    <property type="entry name" value="Fumarylacetoacetase_C_sf"/>
</dbReference>
<dbReference type="GO" id="GO:0044281">
    <property type="term" value="P:small molecule metabolic process"/>
    <property type="evidence" value="ECO:0007669"/>
    <property type="project" value="UniProtKB-ARBA"/>
</dbReference>
<evidence type="ECO:0000313" key="5">
    <source>
        <dbReference type="EMBL" id="QEH33709.1"/>
    </source>
</evidence>
<dbReference type="OrthoDB" id="9779415at2"/>
<dbReference type="GO" id="GO:0046872">
    <property type="term" value="F:metal ion binding"/>
    <property type="evidence" value="ECO:0007669"/>
    <property type="project" value="UniProtKB-KW"/>
</dbReference>
<name>A0A5B9W0D6_9BACT</name>
<proteinExistence type="inferred from homology"/>
<keyword evidence="6" id="KW-1185">Reference proteome</keyword>
<evidence type="ECO:0000313" key="6">
    <source>
        <dbReference type="Proteomes" id="UP000324233"/>
    </source>
</evidence>
<dbReference type="PANTHER" id="PTHR42796:SF7">
    <property type="entry name" value="2-DEHYDRO-3-DEOXY-D-ARABINONATE DEHYDRATASE"/>
    <property type="match status" value="1"/>
</dbReference>
<feature type="domain" description="Rv2993c-like N-terminal" evidence="4">
    <location>
        <begin position="1"/>
        <end position="68"/>
    </location>
</feature>
<dbReference type="InterPro" id="IPR051121">
    <property type="entry name" value="FAH"/>
</dbReference>
<dbReference type="AlphaFoldDB" id="A0A5B9W0D6"/>
<sequence length="287" mass="31036">MRLIKFTQHEEPTPHAGLLDGDRVIRLATGDRALSQILEADDVPATVEALAAKADPALPVDSVQLLAPIDRQEVWGAGVTYERSKVAREEESEKGATFYDMVYRADRPELFLKATPSRVAGPGRPIRVREDSSWTVPEPELALVISPSLRLVGYTLGNDVSARDIEGENPLYLPQAKVYDACCGLGPTIALASSLPDIRNAQMDLEIDRGGRVAWAGSTPISRMVRSFEDLIGWLGRDNRFPDGVFLLTGTGIVPPDDFSLRPGDVVRITVEGIGTLANPAVQGAPS</sequence>
<dbReference type="Proteomes" id="UP000324233">
    <property type="component" value="Chromosome"/>
</dbReference>
<dbReference type="RefSeq" id="WP_148593721.1">
    <property type="nucleotide sequence ID" value="NZ_CP042997.1"/>
</dbReference>
<dbReference type="GO" id="GO:0050385">
    <property type="term" value="F:ureidoglycolate lyase activity"/>
    <property type="evidence" value="ECO:0007669"/>
    <property type="project" value="UniProtKB-EC"/>
</dbReference>
<dbReference type="PANTHER" id="PTHR42796">
    <property type="entry name" value="FUMARYLACETOACETATE HYDROLASE DOMAIN-CONTAINING PROTEIN 2A-RELATED"/>
    <property type="match status" value="1"/>
</dbReference>
<evidence type="ECO:0000259" key="4">
    <source>
        <dbReference type="Pfam" id="PF10370"/>
    </source>
</evidence>